<proteinExistence type="predicted"/>
<evidence type="ECO:0000256" key="4">
    <source>
        <dbReference type="SAM" id="SignalP"/>
    </source>
</evidence>
<comment type="subcellular location">
    <subcellularLocation>
        <location evidence="1">Secreted</location>
    </subcellularLocation>
</comment>
<dbReference type="Pfam" id="PF00386">
    <property type="entry name" value="C1q"/>
    <property type="match status" value="1"/>
</dbReference>
<dbReference type="InterPro" id="IPR008983">
    <property type="entry name" value="Tumour_necrosis_fac-like_dom"/>
</dbReference>
<dbReference type="PRINTS" id="PR00007">
    <property type="entry name" value="COMPLEMNTC1Q"/>
</dbReference>
<feature type="compositionally biased region" description="Pro residues" evidence="3">
    <location>
        <begin position="45"/>
        <end position="78"/>
    </location>
</feature>
<dbReference type="PANTHER" id="PTHR15427:SF33">
    <property type="entry name" value="COLLAGEN IV NC1 DOMAIN-CONTAINING PROTEIN"/>
    <property type="match status" value="1"/>
</dbReference>
<dbReference type="GeneID" id="109463334"/>
<name>A0A6P4YFD0_BRABE</name>
<evidence type="ECO:0000313" key="6">
    <source>
        <dbReference type="Proteomes" id="UP000515135"/>
    </source>
</evidence>
<keyword evidence="6" id="KW-1185">Reference proteome</keyword>
<feature type="region of interest" description="Disordered" evidence="3">
    <location>
        <begin position="21"/>
        <end position="86"/>
    </location>
</feature>
<accession>A0A6P4YFD0</accession>
<dbReference type="PANTHER" id="PTHR15427">
    <property type="entry name" value="EMILIN ELASTIN MICROFIBRIL INTERFACE-LOCATED PROTEIN ELASTIN MICROFIBRIL INTERFACER"/>
    <property type="match status" value="1"/>
</dbReference>
<dbReference type="SMART" id="SM00110">
    <property type="entry name" value="C1Q"/>
    <property type="match status" value="1"/>
</dbReference>
<protein>
    <submittedName>
        <fullName evidence="7">Complement C1q tumor necrosis factor-related protein 3-like</fullName>
    </submittedName>
</protein>
<feature type="chain" id="PRO_5027878656" evidence="4">
    <location>
        <begin position="17"/>
        <end position="224"/>
    </location>
</feature>
<dbReference type="RefSeq" id="XP_019615666.1">
    <property type="nucleotide sequence ID" value="XM_019760107.1"/>
</dbReference>
<dbReference type="Gene3D" id="2.60.120.40">
    <property type="match status" value="1"/>
</dbReference>
<evidence type="ECO:0000313" key="7">
    <source>
        <dbReference type="RefSeq" id="XP_019615666.1"/>
    </source>
</evidence>
<dbReference type="KEGG" id="bbel:109463334"/>
<keyword evidence="4" id="KW-0732">Signal</keyword>
<gene>
    <name evidence="7" type="primary">LOC109463334</name>
</gene>
<dbReference type="InterPro" id="IPR001073">
    <property type="entry name" value="C1q_dom"/>
</dbReference>
<dbReference type="OrthoDB" id="10070467at2759"/>
<organism evidence="6 7">
    <name type="scientific">Branchiostoma belcheri</name>
    <name type="common">Amphioxus</name>
    <dbReference type="NCBI Taxonomy" id="7741"/>
    <lineage>
        <taxon>Eukaryota</taxon>
        <taxon>Metazoa</taxon>
        <taxon>Chordata</taxon>
        <taxon>Cephalochordata</taxon>
        <taxon>Leptocardii</taxon>
        <taxon>Amphioxiformes</taxon>
        <taxon>Branchiostomatidae</taxon>
        <taxon>Branchiostoma</taxon>
    </lineage>
</organism>
<dbReference type="PROSITE" id="PS50871">
    <property type="entry name" value="C1Q"/>
    <property type="match status" value="1"/>
</dbReference>
<feature type="signal peptide" evidence="4">
    <location>
        <begin position="1"/>
        <end position="16"/>
    </location>
</feature>
<feature type="compositionally biased region" description="Polar residues" evidence="3">
    <location>
        <begin position="23"/>
        <end position="39"/>
    </location>
</feature>
<dbReference type="SUPFAM" id="SSF49842">
    <property type="entry name" value="TNF-like"/>
    <property type="match status" value="1"/>
</dbReference>
<dbReference type="Proteomes" id="UP000515135">
    <property type="component" value="Unplaced"/>
</dbReference>
<evidence type="ECO:0000256" key="2">
    <source>
        <dbReference type="ARBA" id="ARBA00022525"/>
    </source>
</evidence>
<sequence length="224" mass="23706">MKISVLLLLLSATCRAEPELQAAHTSQQSPAGCMNNITIMSPPGVQGPPGPPGPLGEPGRPGNPGPPGKLGPQGPPGTPGSSANPPVHVAFTAVRIASLGPADEVLTITFQVVHTNVGDHFDKNTGHFTSPVRGVYHFSFNFLAMSSDYNLFVILKHNGRKITSTYESGGRSAGGSAVLLLEEGDKVWLDLGKKYAIYDNANMYSSFSGFLLFTLEDDVEEKES</sequence>
<evidence type="ECO:0000259" key="5">
    <source>
        <dbReference type="PROSITE" id="PS50871"/>
    </source>
</evidence>
<reference evidence="7" key="1">
    <citation type="submission" date="2025-08" db="UniProtKB">
        <authorList>
            <consortium name="RefSeq"/>
        </authorList>
    </citation>
    <scope>IDENTIFICATION</scope>
    <source>
        <tissue evidence="7">Gonad</tissue>
    </source>
</reference>
<keyword evidence="2" id="KW-0964">Secreted</keyword>
<dbReference type="AlphaFoldDB" id="A0A6P4YFD0"/>
<evidence type="ECO:0000256" key="3">
    <source>
        <dbReference type="SAM" id="MobiDB-lite"/>
    </source>
</evidence>
<dbReference type="GO" id="GO:0005581">
    <property type="term" value="C:collagen trimer"/>
    <property type="evidence" value="ECO:0007669"/>
    <property type="project" value="UniProtKB-KW"/>
</dbReference>
<feature type="domain" description="C1q" evidence="5">
    <location>
        <begin position="84"/>
        <end position="218"/>
    </location>
</feature>
<evidence type="ECO:0000256" key="1">
    <source>
        <dbReference type="ARBA" id="ARBA00004613"/>
    </source>
</evidence>
<dbReference type="InterPro" id="IPR050392">
    <property type="entry name" value="Collagen/C1q_domain"/>
</dbReference>